<dbReference type="Pfam" id="PF01593">
    <property type="entry name" value="Amino_oxidase"/>
    <property type="match status" value="1"/>
</dbReference>
<evidence type="ECO:0000313" key="2">
    <source>
        <dbReference type="EMBL" id="TDW26017.1"/>
    </source>
</evidence>
<dbReference type="Gene3D" id="3.50.50.60">
    <property type="entry name" value="FAD/NAD(P)-binding domain"/>
    <property type="match status" value="2"/>
</dbReference>
<feature type="domain" description="Amine oxidase" evidence="1">
    <location>
        <begin position="10"/>
        <end position="482"/>
    </location>
</feature>
<comment type="caution">
    <text evidence="2">The sequence shown here is derived from an EMBL/GenBank/DDBJ whole genome shotgun (WGS) entry which is preliminary data.</text>
</comment>
<reference evidence="2 3" key="1">
    <citation type="submission" date="2019-03" db="EMBL/GenBank/DDBJ databases">
        <title>Genomic Encyclopedia of Type Strains, Phase IV (KMG-IV): sequencing the most valuable type-strain genomes for metagenomic binning, comparative biology and taxonomic classification.</title>
        <authorList>
            <person name="Goeker M."/>
        </authorList>
    </citation>
    <scope>NUCLEOTIDE SEQUENCE [LARGE SCALE GENOMIC DNA]</scope>
    <source>
        <strain evidence="2 3">DSM 28867</strain>
    </source>
</reference>
<gene>
    <name evidence="2" type="ORF">EDD63_10238</name>
</gene>
<dbReference type="InterPro" id="IPR036188">
    <property type="entry name" value="FAD/NAD-bd_sf"/>
</dbReference>
<name>A0A4R8A5S1_9FIRM</name>
<accession>A0A4R8A5S1</accession>
<protein>
    <submittedName>
        <fullName evidence="2">Phytoene dehydrogenase-like protein</fullName>
    </submittedName>
</protein>
<dbReference type="GO" id="GO:0016491">
    <property type="term" value="F:oxidoreductase activity"/>
    <property type="evidence" value="ECO:0007669"/>
    <property type="project" value="InterPro"/>
</dbReference>
<keyword evidence="3" id="KW-1185">Reference proteome</keyword>
<dbReference type="InterPro" id="IPR002937">
    <property type="entry name" value="Amino_oxidase"/>
</dbReference>
<evidence type="ECO:0000259" key="1">
    <source>
        <dbReference type="Pfam" id="PF01593"/>
    </source>
</evidence>
<dbReference type="InterPro" id="IPR045892">
    <property type="entry name" value="CrtISO-like"/>
</dbReference>
<dbReference type="EMBL" id="SODD01000002">
    <property type="protein sequence ID" value="TDW26017.1"/>
    <property type="molecule type" value="Genomic_DNA"/>
</dbReference>
<dbReference type="Proteomes" id="UP000294743">
    <property type="component" value="Unassembled WGS sequence"/>
</dbReference>
<dbReference type="PANTHER" id="PTHR46313:SF3">
    <property type="entry name" value="PROLYCOPENE ISOMERASE, CHLOROPLASTIC"/>
    <property type="match status" value="1"/>
</dbReference>
<dbReference type="PANTHER" id="PTHR46313">
    <property type="match status" value="1"/>
</dbReference>
<sequence length="500" mass="55835">MKVIIIGAGIAGLSAGIFARQSGFDVTIFETHTMPGGNATGWKRKGYYFEGGMHWLVGSSEKTELNKLWYSLGALQENNPIFNRDPFLTYVNGEEKIALYRDTDKLKKHLLEISPQDEKAICQLIKDIRALKKATMPITDIKGVRVHHKTSIPLSQLFAYVKAAKTMAKLSKMSIDEYVGCFKHKGIHELLKSVIAMGEYSATSLIFTLGGLAEYDSGYPKGGSLQMVQNMANTFENIGGVIEYGKKVSCINVVDAQVNSISIGNKLYMADAVIVTSDTLVATEQLFDPPLCEDWITKLKDEIIPVNCTFISLGVKQDMSHLPTNIVLSLKEPFVYCGRTYTSISLNNYATFEGYAPKGCTAITIMLYEDTYDRWKQLYLEGTYQDKKEELAKNIIQLLEENLSEIKGKVEVWDIATPLTYERYCGTFRGSWMSVMKPKSNSNTSPSKSKDIKNLYFAGQRLMIPGGMPAAMVTSRTAVQHLCKDTNTVFQGGWDKEKRV</sequence>
<dbReference type="RefSeq" id="WP_166667497.1">
    <property type="nucleotide sequence ID" value="NZ_SODD01000002.1"/>
</dbReference>
<proteinExistence type="predicted"/>
<dbReference type="SUPFAM" id="SSF51905">
    <property type="entry name" value="FAD/NAD(P)-binding domain"/>
    <property type="match status" value="1"/>
</dbReference>
<dbReference type="AlphaFoldDB" id="A0A4R8A5S1"/>
<organism evidence="2 3">
    <name type="scientific">Breznakia blatticola</name>
    <dbReference type="NCBI Taxonomy" id="1754012"/>
    <lineage>
        <taxon>Bacteria</taxon>
        <taxon>Bacillati</taxon>
        <taxon>Bacillota</taxon>
        <taxon>Erysipelotrichia</taxon>
        <taxon>Erysipelotrichales</taxon>
        <taxon>Erysipelotrichaceae</taxon>
        <taxon>Breznakia</taxon>
    </lineage>
</organism>
<dbReference type="GO" id="GO:0016116">
    <property type="term" value="P:carotenoid metabolic process"/>
    <property type="evidence" value="ECO:0007669"/>
    <property type="project" value="InterPro"/>
</dbReference>
<evidence type="ECO:0000313" key="3">
    <source>
        <dbReference type="Proteomes" id="UP000294743"/>
    </source>
</evidence>